<reference evidence="2 3" key="1">
    <citation type="submission" date="2019-05" db="EMBL/GenBank/DDBJ databases">
        <title>Emergence of the Ug99 lineage of the wheat stem rust pathogen through somatic hybridization.</title>
        <authorList>
            <person name="Li F."/>
            <person name="Upadhyaya N.M."/>
            <person name="Sperschneider J."/>
            <person name="Matny O."/>
            <person name="Nguyen-Phuc H."/>
            <person name="Mago R."/>
            <person name="Raley C."/>
            <person name="Miller M.E."/>
            <person name="Silverstein K.A.T."/>
            <person name="Henningsen E."/>
            <person name="Hirsch C.D."/>
            <person name="Visser B."/>
            <person name="Pretorius Z.A."/>
            <person name="Steffenson B.J."/>
            <person name="Schwessinger B."/>
            <person name="Dodds P.N."/>
            <person name="Figueroa M."/>
        </authorList>
    </citation>
    <scope>NUCLEOTIDE SEQUENCE [LARGE SCALE GENOMIC DNA]</scope>
    <source>
        <strain evidence="2">21-0</strain>
    </source>
</reference>
<organism evidence="2 3">
    <name type="scientific">Puccinia graminis f. sp. tritici</name>
    <dbReference type="NCBI Taxonomy" id="56615"/>
    <lineage>
        <taxon>Eukaryota</taxon>
        <taxon>Fungi</taxon>
        <taxon>Dikarya</taxon>
        <taxon>Basidiomycota</taxon>
        <taxon>Pucciniomycotina</taxon>
        <taxon>Pucciniomycetes</taxon>
        <taxon>Pucciniales</taxon>
        <taxon>Pucciniaceae</taxon>
        <taxon>Puccinia</taxon>
    </lineage>
</organism>
<keyword evidence="3" id="KW-1185">Reference proteome</keyword>
<sequence>MSRLLCKHIKRTKISIEGAHQLETDIARYAHVLGSMAGESKEAADVGLHVSIDALRLVGRLFGCKTPAQLVRFIRDLGLGKVSSSSTHPQLLLGSGVLPMSIDELYQFVQARDDWNRIQIVVEAELFGIGVGDRCVLV</sequence>
<evidence type="ECO:0000313" key="2">
    <source>
        <dbReference type="EMBL" id="KAA1099746.1"/>
    </source>
</evidence>
<dbReference type="Pfam" id="PF07393">
    <property type="entry name" value="Sec10_HB"/>
    <property type="match status" value="1"/>
</dbReference>
<name>A0A5B0PFF6_PUCGR</name>
<dbReference type="EMBL" id="VSWC01000054">
    <property type="protein sequence ID" value="KAA1099746.1"/>
    <property type="molecule type" value="Genomic_DNA"/>
</dbReference>
<feature type="domain" description="Exocyst complex component Sec10-like alpha-helical bundle" evidence="1">
    <location>
        <begin position="3"/>
        <end position="119"/>
    </location>
</feature>
<accession>A0A5B0PFF6</accession>
<dbReference type="InterPro" id="IPR048627">
    <property type="entry name" value="Sec10_HB"/>
</dbReference>
<protein>
    <recommendedName>
        <fullName evidence="1">Exocyst complex component Sec10-like alpha-helical bundle domain-containing protein</fullName>
    </recommendedName>
</protein>
<dbReference type="Proteomes" id="UP000324748">
    <property type="component" value="Unassembled WGS sequence"/>
</dbReference>
<proteinExistence type="predicted"/>
<dbReference type="AlphaFoldDB" id="A0A5B0PFF6"/>
<dbReference type="OrthoDB" id="5554140at2759"/>
<gene>
    <name evidence="2" type="ORF">PGT21_050010</name>
</gene>
<evidence type="ECO:0000313" key="3">
    <source>
        <dbReference type="Proteomes" id="UP000324748"/>
    </source>
</evidence>
<evidence type="ECO:0000259" key="1">
    <source>
        <dbReference type="Pfam" id="PF07393"/>
    </source>
</evidence>
<comment type="caution">
    <text evidence="2">The sequence shown here is derived from an EMBL/GenBank/DDBJ whole genome shotgun (WGS) entry which is preliminary data.</text>
</comment>